<dbReference type="Proteomes" id="UP000000304">
    <property type="component" value="Chromosome 3R"/>
</dbReference>
<feature type="compositionally biased region" description="Low complexity" evidence="1">
    <location>
        <begin position="85"/>
        <end position="110"/>
    </location>
</feature>
<evidence type="ECO:0000313" key="4">
    <source>
        <dbReference type="Proteomes" id="UP000000304"/>
    </source>
</evidence>
<evidence type="ECO:0000313" key="3">
    <source>
        <dbReference type="EMBL" id="EDX13559.1"/>
    </source>
</evidence>
<dbReference type="HOGENOM" id="CLU_1779414_0_0_1"/>
<protein>
    <submittedName>
        <fullName evidence="3">GD18650</fullName>
    </submittedName>
</protein>
<dbReference type="AlphaFoldDB" id="B4QVX9"/>
<keyword evidence="2" id="KW-0732">Signal</keyword>
<proteinExistence type="predicted"/>
<dbReference type="OrthoDB" id="8182951at2759"/>
<feature type="signal peptide" evidence="2">
    <location>
        <begin position="1"/>
        <end position="18"/>
    </location>
</feature>
<evidence type="ECO:0000256" key="1">
    <source>
        <dbReference type="SAM" id="MobiDB-lite"/>
    </source>
</evidence>
<feature type="compositionally biased region" description="Low complexity" evidence="1">
    <location>
        <begin position="60"/>
        <end position="71"/>
    </location>
</feature>
<organism evidence="3 4">
    <name type="scientific">Drosophila simulans</name>
    <name type="common">Fruit fly</name>
    <dbReference type="NCBI Taxonomy" id="7240"/>
    <lineage>
        <taxon>Eukaryota</taxon>
        <taxon>Metazoa</taxon>
        <taxon>Ecdysozoa</taxon>
        <taxon>Arthropoda</taxon>
        <taxon>Hexapoda</taxon>
        <taxon>Insecta</taxon>
        <taxon>Pterygota</taxon>
        <taxon>Neoptera</taxon>
        <taxon>Endopterygota</taxon>
        <taxon>Diptera</taxon>
        <taxon>Brachycera</taxon>
        <taxon>Muscomorpha</taxon>
        <taxon>Ephydroidea</taxon>
        <taxon>Drosophilidae</taxon>
        <taxon>Drosophila</taxon>
        <taxon>Sophophora</taxon>
    </lineage>
</organism>
<accession>B4QVX9</accession>
<name>B4QVX9_DROSI</name>
<evidence type="ECO:0000256" key="2">
    <source>
        <dbReference type="SAM" id="SignalP"/>
    </source>
</evidence>
<dbReference type="EMBL" id="CM000364">
    <property type="protein sequence ID" value="EDX13559.1"/>
    <property type="molecule type" value="Genomic_DNA"/>
</dbReference>
<dbReference type="STRING" id="7240.B4QVX9"/>
<feature type="chain" id="PRO_5002821217" evidence="2">
    <location>
        <begin position="19"/>
        <end position="146"/>
    </location>
</feature>
<feature type="compositionally biased region" description="Basic residues" evidence="1">
    <location>
        <begin position="72"/>
        <end position="84"/>
    </location>
</feature>
<feature type="region of interest" description="Disordered" evidence="1">
    <location>
        <begin position="45"/>
        <end position="112"/>
    </location>
</feature>
<sequence>MRLIWLQLLAAGVALYLANCCATAAKASTSRGVAQYKLPLPAPLPDHESVAVSGADQARRQQQLQQQGASNQRRRTQVVRRRRPSSTTTTSSTSTTTTTTSTTTTTTTTTKATAPLPAAQEVVLTLMANFLNVDFVKRLAQNIVIK</sequence>
<reference evidence="3 4" key="1">
    <citation type="journal article" date="2007" name="Nature">
        <title>Evolution of genes and genomes on the Drosophila phylogeny.</title>
        <authorList>
            <consortium name="Drosophila 12 Genomes Consortium"/>
            <person name="Clark A.G."/>
            <person name="Eisen M.B."/>
            <person name="Smith D.R."/>
            <person name="Bergman C.M."/>
            <person name="Oliver B."/>
            <person name="Markow T.A."/>
            <person name="Kaufman T.C."/>
            <person name="Kellis M."/>
            <person name="Gelbart W."/>
            <person name="Iyer V.N."/>
            <person name="Pollard D.A."/>
            <person name="Sackton T.B."/>
            <person name="Larracuente A.M."/>
            <person name="Singh N.D."/>
            <person name="Abad J.P."/>
            <person name="Abt D.N."/>
            <person name="Adryan B."/>
            <person name="Aguade M."/>
            <person name="Akashi H."/>
            <person name="Anderson W.W."/>
            <person name="Aquadro C.F."/>
            <person name="Ardell D.H."/>
            <person name="Arguello R."/>
            <person name="Artieri C.G."/>
            <person name="Barbash D.A."/>
            <person name="Barker D."/>
            <person name="Barsanti P."/>
            <person name="Batterham P."/>
            <person name="Batzoglou S."/>
            <person name="Begun D."/>
            <person name="Bhutkar A."/>
            <person name="Blanco E."/>
            <person name="Bosak S.A."/>
            <person name="Bradley R.K."/>
            <person name="Brand A.D."/>
            <person name="Brent M.R."/>
            <person name="Brooks A.N."/>
            <person name="Brown R.H."/>
            <person name="Butlin R.K."/>
            <person name="Caggese C."/>
            <person name="Calvi B.R."/>
            <person name="Bernardo de Carvalho A."/>
            <person name="Caspi A."/>
            <person name="Castrezana S."/>
            <person name="Celniker S.E."/>
            <person name="Chang J.L."/>
            <person name="Chapple C."/>
            <person name="Chatterji S."/>
            <person name="Chinwalla A."/>
            <person name="Civetta A."/>
            <person name="Clifton S.W."/>
            <person name="Comeron J.M."/>
            <person name="Costello J.C."/>
            <person name="Coyne J.A."/>
            <person name="Daub J."/>
            <person name="David R.G."/>
            <person name="Delcher A.L."/>
            <person name="Delehaunty K."/>
            <person name="Do C.B."/>
            <person name="Ebling H."/>
            <person name="Edwards K."/>
            <person name="Eickbush T."/>
            <person name="Evans J.D."/>
            <person name="Filipski A."/>
            <person name="Findeiss S."/>
            <person name="Freyhult E."/>
            <person name="Fulton L."/>
            <person name="Fulton R."/>
            <person name="Garcia A.C."/>
            <person name="Gardiner A."/>
            <person name="Garfield D.A."/>
            <person name="Garvin B.E."/>
            <person name="Gibson G."/>
            <person name="Gilbert D."/>
            <person name="Gnerre S."/>
            <person name="Godfrey J."/>
            <person name="Good R."/>
            <person name="Gotea V."/>
            <person name="Gravely B."/>
            <person name="Greenberg A.J."/>
            <person name="Griffiths-Jones S."/>
            <person name="Gross S."/>
            <person name="Guigo R."/>
            <person name="Gustafson E.A."/>
            <person name="Haerty W."/>
            <person name="Hahn M.W."/>
            <person name="Halligan D.L."/>
            <person name="Halpern A.L."/>
            <person name="Halter G.M."/>
            <person name="Han M.V."/>
            <person name="Heger A."/>
            <person name="Hillier L."/>
            <person name="Hinrichs A.S."/>
            <person name="Holmes I."/>
            <person name="Hoskins R.A."/>
            <person name="Hubisz M.J."/>
            <person name="Hultmark D."/>
            <person name="Huntley M.A."/>
            <person name="Jaffe D.B."/>
            <person name="Jagadeeshan S."/>
            <person name="Jeck W.R."/>
            <person name="Johnson J."/>
            <person name="Jones C.D."/>
            <person name="Jordan W.C."/>
            <person name="Karpen G.H."/>
            <person name="Kataoka E."/>
            <person name="Keightley P.D."/>
            <person name="Kheradpour P."/>
            <person name="Kirkness E.F."/>
            <person name="Koerich L.B."/>
            <person name="Kristiansen K."/>
            <person name="Kudrna D."/>
            <person name="Kulathinal R.J."/>
            <person name="Kumar S."/>
            <person name="Kwok R."/>
            <person name="Lander E."/>
            <person name="Langley C.H."/>
            <person name="Lapoint R."/>
            <person name="Lazzaro B.P."/>
            <person name="Lee S.J."/>
            <person name="Levesque L."/>
            <person name="Li R."/>
            <person name="Lin C.F."/>
            <person name="Lin M.F."/>
            <person name="Lindblad-Toh K."/>
            <person name="Llopart A."/>
            <person name="Long M."/>
            <person name="Low L."/>
            <person name="Lozovsky E."/>
            <person name="Lu J."/>
            <person name="Luo M."/>
            <person name="Machado C.A."/>
            <person name="Makalowski W."/>
            <person name="Marzo M."/>
            <person name="Matsuda M."/>
            <person name="Matzkin L."/>
            <person name="McAllister B."/>
            <person name="McBride C.S."/>
            <person name="McKernan B."/>
            <person name="McKernan K."/>
            <person name="Mendez-Lago M."/>
            <person name="Minx P."/>
            <person name="Mollenhauer M.U."/>
            <person name="Montooth K."/>
            <person name="Mount S.M."/>
            <person name="Mu X."/>
            <person name="Myers E."/>
            <person name="Negre B."/>
            <person name="Newfeld S."/>
            <person name="Nielsen R."/>
            <person name="Noor M.A."/>
            <person name="O'Grady P."/>
            <person name="Pachter L."/>
            <person name="Papaceit M."/>
            <person name="Parisi M.J."/>
            <person name="Parisi M."/>
            <person name="Parts L."/>
            <person name="Pedersen J.S."/>
            <person name="Pesole G."/>
            <person name="Phillippy A.M."/>
            <person name="Ponting C.P."/>
            <person name="Pop M."/>
            <person name="Porcelli D."/>
            <person name="Powell J.R."/>
            <person name="Prohaska S."/>
            <person name="Pruitt K."/>
            <person name="Puig M."/>
            <person name="Quesneville H."/>
            <person name="Ram K.R."/>
            <person name="Rand D."/>
            <person name="Rasmussen M.D."/>
            <person name="Reed L.K."/>
            <person name="Reenan R."/>
            <person name="Reily A."/>
            <person name="Remington K.A."/>
            <person name="Rieger T.T."/>
            <person name="Ritchie M.G."/>
            <person name="Robin C."/>
            <person name="Rogers Y.H."/>
            <person name="Rohde C."/>
            <person name="Rozas J."/>
            <person name="Rubenfield M.J."/>
            <person name="Ruiz A."/>
            <person name="Russo S."/>
            <person name="Salzberg S.L."/>
            <person name="Sanchez-Gracia A."/>
            <person name="Saranga D.J."/>
            <person name="Sato H."/>
            <person name="Schaeffer S.W."/>
            <person name="Schatz M.C."/>
            <person name="Schlenke T."/>
            <person name="Schwartz R."/>
            <person name="Segarra C."/>
            <person name="Singh R.S."/>
            <person name="Sirot L."/>
            <person name="Sirota M."/>
            <person name="Sisneros N.B."/>
            <person name="Smith C.D."/>
            <person name="Smith T.F."/>
            <person name="Spieth J."/>
            <person name="Stage D.E."/>
            <person name="Stark A."/>
            <person name="Stephan W."/>
            <person name="Strausberg R.L."/>
            <person name="Strempel S."/>
            <person name="Sturgill D."/>
            <person name="Sutton G."/>
            <person name="Sutton G.G."/>
            <person name="Tao W."/>
            <person name="Teichmann S."/>
            <person name="Tobari Y.N."/>
            <person name="Tomimura Y."/>
            <person name="Tsolas J.M."/>
            <person name="Valente V.L."/>
            <person name="Venter E."/>
            <person name="Venter J.C."/>
            <person name="Vicario S."/>
            <person name="Vieira F.G."/>
            <person name="Vilella A.J."/>
            <person name="Villasante A."/>
            <person name="Walenz B."/>
            <person name="Wang J."/>
            <person name="Wasserman M."/>
            <person name="Watts T."/>
            <person name="Wilson D."/>
            <person name="Wilson R.K."/>
            <person name="Wing R.A."/>
            <person name="Wolfner M.F."/>
            <person name="Wong A."/>
            <person name="Wong G.K."/>
            <person name="Wu C.I."/>
            <person name="Wu G."/>
            <person name="Yamamoto D."/>
            <person name="Yang H.P."/>
            <person name="Yang S.P."/>
            <person name="Yorke J.A."/>
            <person name="Yoshida K."/>
            <person name="Zdobnov E."/>
            <person name="Zhang P."/>
            <person name="Zhang Y."/>
            <person name="Zimin A.V."/>
            <person name="Baldwin J."/>
            <person name="Abdouelleil A."/>
            <person name="Abdulkadir J."/>
            <person name="Abebe A."/>
            <person name="Abera B."/>
            <person name="Abreu J."/>
            <person name="Acer S.C."/>
            <person name="Aftuck L."/>
            <person name="Alexander A."/>
            <person name="An P."/>
            <person name="Anderson E."/>
            <person name="Anderson S."/>
            <person name="Arachi H."/>
            <person name="Azer M."/>
            <person name="Bachantsang P."/>
            <person name="Barry A."/>
            <person name="Bayul T."/>
            <person name="Berlin A."/>
            <person name="Bessette D."/>
            <person name="Bloom T."/>
            <person name="Blye J."/>
            <person name="Boguslavskiy L."/>
            <person name="Bonnet C."/>
            <person name="Boukhgalter B."/>
            <person name="Bourzgui I."/>
            <person name="Brown A."/>
            <person name="Cahill P."/>
            <person name="Channer S."/>
            <person name="Cheshatsang Y."/>
            <person name="Chuda L."/>
            <person name="Citroen M."/>
            <person name="Collymore A."/>
            <person name="Cooke P."/>
            <person name="Costello M."/>
            <person name="D'Aco K."/>
            <person name="Daza R."/>
            <person name="De Haan G."/>
            <person name="DeGray S."/>
            <person name="DeMaso C."/>
            <person name="Dhargay N."/>
            <person name="Dooley K."/>
            <person name="Dooley E."/>
            <person name="Doricent M."/>
            <person name="Dorje P."/>
            <person name="Dorjee K."/>
            <person name="Dupes A."/>
            <person name="Elong R."/>
            <person name="Falk J."/>
            <person name="Farina A."/>
            <person name="Faro S."/>
            <person name="Ferguson D."/>
            <person name="Fisher S."/>
            <person name="Foley C.D."/>
            <person name="Franke A."/>
            <person name="Friedrich D."/>
            <person name="Gadbois L."/>
            <person name="Gearin G."/>
            <person name="Gearin C.R."/>
            <person name="Giannoukos G."/>
            <person name="Goode T."/>
            <person name="Graham J."/>
            <person name="Grandbois E."/>
            <person name="Grewal S."/>
            <person name="Gyaltsen K."/>
            <person name="Hafez N."/>
            <person name="Hagos B."/>
            <person name="Hall J."/>
            <person name="Henson C."/>
            <person name="Hollinger A."/>
            <person name="Honan T."/>
            <person name="Huard M.D."/>
            <person name="Hughes L."/>
            <person name="Hurhula B."/>
            <person name="Husby M.E."/>
            <person name="Kamat A."/>
            <person name="Kanga B."/>
            <person name="Kashin S."/>
            <person name="Khazanovich D."/>
            <person name="Kisner P."/>
            <person name="Lance K."/>
            <person name="Lara M."/>
            <person name="Lee W."/>
            <person name="Lennon N."/>
            <person name="Letendre F."/>
            <person name="LeVine R."/>
            <person name="Lipovsky A."/>
            <person name="Liu X."/>
            <person name="Liu J."/>
            <person name="Liu S."/>
            <person name="Lokyitsang T."/>
            <person name="Lokyitsang Y."/>
            <person name="Lubonja R."/>
            <person name="Lui A."/>
            <person name="MacDonald P."/>
            <person name="Magnisalis V."/>
            <person name="Maru K."/>
            <person name="Matthews C."/>
            <person name="McCusker W."/>
            <person name="McDonough S."/>
            <person name="Mehta T."/>
            <person name="Meldrim J."/>
            <person name="Meneus L."/>
            <person name="Mihai O."/>
            <person name="Mihalev A."/>
            <person name="Mihova T."/>
            <person name="Mittelman R."/>
            <person name="Mlenga V."/>
            <person name="Montmayeur A."/>
            <person name="Mulrain L."/>
            <person name="Navidi A."/>
            <person name="Naylor J."/>
            <person name="Negash T."/>
            <person name="Nguyen T."/>
            <person name="Nguyen N."/>
            <person name="Nicol R."/>
            <person name="Norbu C."/>
            <person name="Norbu N."/>
            <person name="Novod N."/>
            <person name="O'Neill B."/>
            <person name="Osman S."/>
            <person name="Markiewicz E."/>
            <person name="Oyono O.L."/>
            <person name="Patti C."/>
            <person name="Phunkhang P."/>
            <person name="Pierre F."/>
            <person name="Priest M."/>
            <person name="Raghuraman S."/>
            <person name="Rege F."/>
            <person name="Reyes R."/>
            <person name="Rise C."/>
            <person name="Rogov P."/>
            <person name="Ross K."/>
            <person name="Ryan E."/>
            <person name="Settipalli S."/>
            <person name="Shea T."/>
            <person name="Sherpa N."/>
            <person name="Shi L."/>
            <person name="Shih D."/>
            <person name="Sparrow T."/>
            <person name="Spaulding J."/>
            <person name="Stalker J."/>
            <person name="Stange-Thomann N."/>
            <person name="Stavropoulos S."/>
            <person name="Stone C."/>
            <person name="Strader C."/>
            <person name="Tesfaye S."/>
            <person name="Thomson T."/>
            <person name="Thoulutsang Y."/>
            <person name="Thoulutsang D."/>
            <person name="Topham K."/>
            <person name="Topping I."/>
            <person name="Tsamla T."/>
            <person name="Vassiliev H."/>
            <person name="Vo A."/>
            <person name="Wangchuk T."/>
            <person name="Wangdi T."/>
            <person name="Weiand M."/>
            <person name="Wilkinson J."/>
            <person name="Wilson A."/>
            <person name="Yadav S."/>
            <person name="Young G."/>
            <person name="Yu Q."/>
            <person name="Zembek L."/>
            <person name="Zhong D."/>
            <person name="Zimmer A."/>
            <person name="Zwirko Z."/>
            <person name="Jaffe D.B."/>
            <person name="Alvarez P."/>
            <person name="Brockman W."/>
            <person name="Butler J."/>
            <person name="Chin C."/>
            <person name="Gnerre S."/>
            <person name="Grabherr M."/>
            <person name="Kleber M."/>
            <person name="Mauceli E."/>
            <person name="MacCallum I."/>
        </authorList>
    </citation>
    <scope>NUCLEOTIDE SEQUENCE [LARGE SCALE GENOMIC DNA]</scope>
    <source>
        <strain evidence="4">white501</strain>
    </source>
</reference>
<gene>
    <name evidence="3" type="primary">Dsim\GD18650</name>
    <name evidence="3" type="ORF">Dsim_GD18650</name>
</gene>
<keyword evidence="4" id="KW-1185">Reference proteome</keyword>